<dbReference type="RefSeq" id="WP_176067376.1">
    <property type="nucleotide sequence ID" value="NZ_BJTG01000008.1"/>
</dbReference>
<gene>
    <name evidence="2" type="ORF">AMYX_33780</name>
</gene>
<sequence>MLSTFTILFLFRFGSIPPPRQPAISFRAEAHAAAVESAAAWAPLHGPASGAEARGDGPGDPGGLDGPDLPLLYGTGPVQGPLRPAYRPSEWVSSVAHQLHLADHPLARAALWLSGIPVQVDARPPGKVVVRLTLRGF</sequence>
<feature type="region of interest" description="Disordered" evidence="1">
    <location>
        <begin position="46"/>
        <end position="75"/>
    </location>
</feature>
<evidence type="ECO:0000313" key="3">
    <source>
        <dbReference type="Proteomes" id="UP000503640"/>
    </source>
</evidence>
<dbReference type="Proteomes" id="UP000503640">
    <property type="component" value="Unassembled WGS sequence"/>
</dbReference>
<accession>A0A7I9VRT0</accession>
<keyword evidence="3" id="KW-1185">Reference proteome</keyword>
<protein>
    <submittedName>
        <fullName evidence="2">Uncharacterized protein</fullName>
    </submittedName>
</protein>
<reference evidence="3" key="1">
    <citation type="journal article" date="2020" name="Appl. Environ. Microbiol.">
        <title>Diazotrophic Anaeromyxobacter Isolates from Soils.</title>
        <authorList>
            <person name="Masuda Y."/>
            <person name="Yamanaka H."/>
            <person name="Xu Z.X."/>
            <person name="Shiratori Y."/>
            <person name="Aono T."/>
            <person name="Amachi S."/>
            <person name="Senoo K."/>
            <person name="Itoh H."/>
        </authorList>
    </citation>
    <scope>NUCLEOTIDE SEQUENCE [LARGE SCALE GENOMIC DNA]</scope>
    <source>
        <strain evidence="3">R267</strain>
    </source>
</reference>
<name>A0A7I9VRT0_9BACT</name>
<dbReference type="EMBL" id="BJTG01000008">
    <property type="protein sequence ID" value="GEJ58637.1"/>
    <property type="molecule type" value="Genomic_DNA"/>
</dbReference>
<evidence type="ECO:0000313" key="2">
    <source>
        <dbReference type="EMBL" id="GEJ58637.1"/>
    </source>
</evidence>
<dbReference type="AlphaFoldDB" id="A0A7I9VRT0"/>
<evidence type="ECO:0000256" key="1">
    <source>
        <dbReference type="SAM" id="MobiDB-lite"/>
    </source>
</evidence>
<feature type="compositionally biased region" description="Gly residues" evidence="1">
    <location>
        <begin position="56"/>
        <end position="65"/>
    </location>
</feature>
<comment type="caution">
    <text evidence="2">The sequence shown here is derived from an EMBL/GenBank/DDBJ whole genome shotgun (WGS) entry which is preliminary data.</text>
</comment>
<organism evidence="2 3">
    <name type="scientific">Anaeromyxobacter diazotrophicus</name>
    <dbReference type="NCBI Taxonomy" id="2590199"/>
    <lineage>
        <taxon>Bacteria</taxon>
        <taxon>Pseudomonadati</taxon>
        <taxon>Myxococcota</taxon>
        <taxon>Myxococcia</taxon>
        <taxon>Myxococcales</taxon>
        <taxon>Cystobacterineae</taxon>
        <taxon>Anaeromyxobacteraceae</taxon>
        <taxon>Anaeromyxobacter</taxon>
    </lineage>
</organism>
<proteinExistence type="predicted"/>